<feature type="transmembrane region" description="Helical" evidence="5">
    <location>
        <begin position="36"/>
        <end position="54"/>
    </location>
</feature>
<evidence type="ECO:0000313" key="7">
    <source>
        <dbReference type="EMBL" id="MBK1658861.1"/>
    </source>
</evidence>
<feature type="transmembrane region" description="Helical" evidence="5">
    <location>
        <begin position="150"/>
        <end position="169"/>
    </location>
</feature>
<dbReference type="PANTHER" id="PTHR32322:SF9">
    <property type="entry name" value="AMINO-ACID METABOLITE EFFLUX PUMP-RELATED"/>
    <property type="match status" value="1"/>
</dbReference>
<keyword evidence="2 5" id="KW-0812">Transmembrane</keyword>
<dbReference type="InterPro" id="IPR050638">
    <property type="entry name" value="AA-Vitamin_Transporters"/>
</dbReference>
<gene>
    <name evidence="7" type="ORF">CKO45_11520</name>
</gene>
<proteinExistence type="predicted"/>
<sequence length="304" mass="31781">MGRREWAMLLALAILWGGSFFFNGVAVRELPPLTLVWLRVAVAATALLLALRLLRIAMPTDRRAWAAFLGMGLLNNVIPFSLIVWGQHHIASGLASILNATTPLFTVLVAHLLTRDERLTAAKAAGVAVGFAGAVGMLGPAALGGLGKDGLAQLACLAAACVYAFAGIYGRRFRRMGVAPMATAAGQISASTLMLLPAVLLIEQPSALAMPSGATWLAVLGLGLLSTAVAYWLYFAILAAAGATNLLLVTFLIPVSAILLGALVLGEILLPRHVMGMALVGIGLACIDGRLARRFLAWRAREAA</sequence>
<evidence type="ECO:0000259" key="6">
    <source>
        <dbReference type="Pfam" id="PF00892"/>
    </source>
</evidence>
<name>A0ABS1CX26_9PROT</name>
<evidence type="ECO:0000313" key="8">
    <source>
        <dbReference type="Proteomes" id="UP000697995"/>
    </source>
</evidence>
<feature type="domain" description="EamA" evidence="6">
    <location>
        <begin position="8"/>
        <end position="138"/>
    </location>
</feature>
<feature type="transmembrane region" description="Helical" evidence="5">
    <location>
        <begin position="274"/>
        <end position="292"/>
    </location>
</feature>
<reference evidence="7 8" key="1">
    <citation type="journal article" date="2020" name="Microorganisms">
        <title>Osmotic Adaptation and Compatible Solute Biosynthesis of Phototrophic Bacteria as Revealed from Genome Analyses.</title>
        <authorList>
            <person name="Imhoff J.F."/>
            <person name="Rahn T."/>
            <person name="Kunzel S."/>
            <person name="Keller A."/>
            <person name="Neulinger S.C."/>
        </authorList>
    </citation>
    <scope>NUCLEOTIDE SEQUENCE [LARGE SCALE GENOMIC DNA]</scope>
    <source>
        <strain evidence="7 8">DSM 15382</strain>
    </source>
</reference>
<accession>A0ABS1CX26</accession>
<dbReference type="EMBL" id="NRSG01000071">
    <property type="protein sequence ID" value="MBK1658861.1"/>
    <property type="molecule type" value="Genomic_DNA"/>
</dbReference>
<evidence type="ECO:0000256" key="2">
    <source>
        <dbReference type="ARBA" id="ARBA00022692"/>
    </source>
</evidence>
<dbReference type="Pfam" id="PF00892">
    <property type="entry name" value="EamA"/>
    <property type="match status" value="2"/>
</dbReference>
<dbReference type="PANTHER" id="PTHR32322">
    <property type="entry name" value="INNER MEMBRANE TRANSPORTER"/>
    <property type="match status" value="1"/>
</dbReference>
<keyword evidence="3 5" id="KW-1133">Transmembrane helix</keyword>
<evidence type="ECO:0000256" key="1">
    <source>
        <dbReference type="ARBA" id="ARBA00004141"/>
    </source>
</evidence>
<feature type="transmembrane region" description="Helical" evidence="5">
    <location>
        <begin position="125"/>
        <end position="144"/>
    </location>
</feature>
<feature type="transmembrane region" description="Helical" evidence="5">
    <location>
        <begin position="246"/>
        <end position="268"/>
    </location>
</feature>
<protein>
    <submittedName>
        <fullName evidence="7">EamA family transporter</fullName>
    </submittedName>
</protein>
<evidence type="ECO:0000256" key="5">
    <source>
        <dbReference type="SAM" id="Phobius"/>
    </source>
</evidence>
<feature type="transmembrane region" description="Helical" evidence="5">
    <location>
        <begin position="214"/>
        <end position="234"/>
    </location>
</feature>
<dbReference type="InterPro" id="IPR000620">
    <property type="entry name" value="EamA_dom"/>
</dbReference>
<dbReference type="InterPro" id="IPR037185">
    <property type="entry name" value="EmrE-like"/>
</dbReference>
<evidence type="ECO:0000256" key="4">
    <source>
        <dbReference type="ARBA" id="ARBA00023136"/>
    </source>
</evidence>
<comment type="caution">
    <text evidence="7">The sequence shown here is derived from an EMBL/GenBank/DDBJ whole genome shotgun (WGS) entry which is preliminary data.</text>
</comment>
<evidence type="ECO:0000256" key="3">
    <source>
        <dbReference type="ARBA" id="ARBA00022989"/>
    </source>
</evidence>
<organism evidence="7 8">
    <name type="scientific">Paracraurococcus ruber</name>
    <dbReference type="NCBI Taxonomy" id="77675"/>
    <lineage>
        <taxon>Bacteria</taxon>
        <taxon>Pseudomonadati</taxon>
        <taxon>Pseudomonadota</taxon>
        <taxon>Alphaproteobacteria</taxon>
        <taxon>Acetobacterales</taxon>
        <taxon>Roseomonadaceae</taxon>
        <taxon>Paracraurococcus</taxon>
    </lineage>
</organism>
<feature type="domain" description="EamA" evidence="6">
    <location>
        <begin position="153"/>
        <end position="287"/>
    </location>
</feature>
<keyword evidence="4 5" id="KW-0472">Membrane</keyword>
<keyword evidence="8" id="KW-1185">Reference proteome</keyword>
<feature type="transmembrane region" description="Helical" evidence="5">
    <location>
        <begin position="91"/>
        <end position="113"/>
    </location>
</feature>
<dbReference type="Proteomes" id="UP000697995">
    <property type="component" value="Unassembled WGS sequence"/>
</dbReference>
<comment type="subcellular location">
    <subcellularLocation>
        <location evidence="1">Membrane</location>
        <topology evidence="1">Multi-pass membrane protein</topology>
    </subcellularLocation>
</comment>
<feature type="transmembrane region" description="Helical" evidence="5">
    <location>
        <begin position="66"/>
        <end position="85"/>
    </location>
</feature>
<dbReference type="SUPFAM" id="SSF103481">
    <property type="entry name" value="Multidrug resistance efflux transporter EmrE"/>
    <property type="match status" value="2"/>
</dbReference>
<feature type="transmembrane region" description="Helical" evidence="5">
    <location>
        <begin position="181"/>
        <end position="202"/>
    </location>
</feature>